<gene>
    <name evidence="2" type="ORF">V5799_003571</name>
</gene>
<feature type="transmembrane region" description="Helical" evidence="1">
    <location>
        <begin position="90"/>
        <end position="113"/>
    </location>
</feature>
<dbReference type="EMBL" id="JARKHS020033696">
    <property type="protein sequence ID" value="KAK8758796.1"/>
    <property type="molecule type" value="Genomic_DNA"/>
</dbReference>
<feature type="transmembrane region" description="Helical" evidence="1">
    <location>
        <begin position="29"/>
        <end position="47"/>
    </location>
</feature>
<proteinExistence type="predicted"/>
<organism evidence="2 3">
    <name type="scientific">Amblyomma americanum</name>
    <name type="common">Lone star tick</name>
    <dbReference type="NCBI Taxonomy" id="6943"/>
    <lineage>
        <taxon>Eukaryota</taxon>
        <taxon>Metazoa</taxon>
        <taxon>Ecdysozoa</taxon>
        <taxon>Arthropoda</taxon>
        <taxon>Chelicerata</taxon>
        <taxon>Arachnida</taxon>
        <taxon>Acari</taxon>
        <taxon>Parasitiformes</taxon>
        <taxon>Ixodida</taxon>
        <taxon>Ixodoidea</taxon>
        <taxon>Ixodidae</taxon>
        <taxon>Amblyomminae</taxon>
        <taxon>Amblyomma</taxon>
    </lineage>
</organism>
<name>A0AAQ4D8K6_AMBAM</name>
<keyword evidence="1" id="KW-0472">Membrane</keyword>
<keyword evidence="3" id="KW-1185">Reference proteome</keyword>
<keyword evidence="1" id="KW-0812">Transmembrane</keyword>
<reference evidence="2 3" key="1">
    <citation type="journal article" date="2023" name="Arcadia Sci">
        <title>De novo assembly of a long-read Amblyomma americanum tick genome.</title>
        <authorList>
            <person name="Chou S."/>
            <person name="Poskanzer K.E."/>
            <person name="Rollins M."/>
            <person name="Thuy-Boun P.S."/>
        </authorList>
    </citation>
    <scope>NUCLEOTIDE SEQUENCE [LARGE SCALE GENOMIC DNA]</scope>
    <source>
        <strain evidence="2">F_SG_1</strain>
        <tissue evidence="2">Salivary glands</tissue>
    </source>
</reference>
<accession>A0AAQ4D8K6</accession>
<evidence type="ECO:0000256" key="1">
    <source>
        <dbReference type="SAM" id="Phobius"/>
    </source>
</evidence>
<sequence>MSDVSVSSGLAFLLLLLLNTGTYQSGAFLWMHCIAFTYALNGMFLFMHGIIGDMELTRSFLATYFGSGGAMLVASSFLASPYTTHTSSTLLATVMIVLTLCLGLAMALLAIFVKKL</sequence>
<evidence type="ECO:0000313" key="2">
    <source>
        <dbReference type="EMBL" id="KAK8758796.1"/>
    </source>
</evidence>
<feature type="transmembrane region" description="Helical" evidence="1">
    <location>
        <begin position="59"/>
        <end position="78"/>
    </location>
</feature>
<comment type="caution">
    <text evidence="2">The sequence shown here is derived from an EMBL/GenBank/DDBJ whole genome shotgun (WGS) entry which is preliminary data.</text>
</comment>
<dbReference type="AlphaFoldDB" id="A0AAQ4D8K6"/>
<protein>
    <submittedName>
        <fullName evidence="2">Uncharacterized protein</fullName>
    </submittedName>
</protein>
<evidence type="ECO:0000313" key="3">
    <source>
        <dbReference type="Proteomes" id="UP001321473"/>
    </source>
</evidence>
<dbReference type="Proteomes" id="UP001321473">
    <property type="component" value="Unassembled WGS sequence"/>
</dbReference>
<keyword evidence="1" id="KW-1133">Transmembrane helix</keyword>